<dbReference type="RefSeq" id="WP_190892822.1">
    <property type="nucleotide sequence ID" value="NZ_JACWZY010000056.1"/>
</dbReference>
<evidence type="ECO:0000313" key="1">
    <source>
        <dbReference type="EMBL" id="MBD2705427.1"/>
    </source>
</evidence>
<organism evidence="1 2">
    <name type="scientific">Spirosoma profusum</name>
    <dbReference type="NCBI Taxonomy" id="2771354"/>
    <lineage>
        <taxon>Bacteria</taxon>
        <taxon>Pseudomonadati</taxon>
        <taxon>Bacteroidota</taxon>
        <taxon>Cytophagia</taxon>
        <taxon>Cytophagales</taxon>
        <taxon>Cytophagaceae</taxon>
        <taxon>Spirosoma</taxon>
    </lineage>
</organism>
<protein>
    <submittedName>
        <fullName evidence="1">Uncharacterized protein</fullName>
    </submittedName>
</protein>
<dbReference type="EMBL" id="JACWZY010000056">
    <property type="protein sequence ID" value="MBD2705427.1"/>
    <property type="molecule type" value="Genomic_DNA"/>
</dbReference>
<comment type="caution">
    <text evidence="1">The sequence shown here is derived from an EMBL/GenBank/DDBJ whole genome shotgun (WGS) entry which is preliminary data.</text>
</comment>
<proteinExistence type="predicted"/>
<gene>
    <name evidence="1" type="ORF">IC229_32755</name>
</gene>
<dbReference type="AlphaFoldDB" id="A0A927GAA6"/>
<accession>A0A927GAA6</accession>
<dbReference type="Proteomes" id="UP000598820">
    <property type="component" value="Unassembled WGS sequence"/>
</dbReference>
<name>A0A927GAA6_9BACT</name>
<evidence type="ECO:0000313" key="2">
    <source>
        <dbReference type="Proteomes" id="UP000598820"/>
    </source>
</evidence>
<reference evidence="1" key="1">
    <citation type="submission" date="2020-09" db="EMBL/GenBank/DDBJ databases">
        <authorList>
            <person name="Kim M.K."/>
        </authorList>
    </citation>
    <scope>NUCLEOTIDE SEQUENCE</scope>
    <source>
        <strain evidence="1">BT702</strain>
    </source>
</reference>
<keyword evidence="2" id="KW-1185">Reference proteome</keyword>
<sequence>MSGELLAVTLDSHLVVVDVAELYFQANRYELFSGIINVRFTFMIIKAFLKNRKRRIWQPYPRDRVIGWGKQIGFSLKVKAGFYTFINHTAFATGCFVND</sequence>